<dbReference type="EMBL" id="OX451739">
    <property type="protein sequence ID" value="CAI8606752.1"/>
    <property type="molecule type" value="Genomic_DNA"/>
</dbReference>
<sequence>MQVQTKAREEEERVEPIGSHHQVNLCHREPQPRAPPAAPDSSPADDAEPTALLLPDADHHNNAKHRRNRPAASTTAIRNSPVREPQRTTPLHHHNRAGDNF</sequence>
<feature type="compositionally biased region" description="Basic and acidic residues" evidence="1">
    <location>
        <begin position="1"/>
        <end position="15"/>
    </location>
</feature>
<organism evidence="2 3">
    <name type="scientific">Vicia faba</name>
    <name type="common">Broad bean</name>
    <name type="synonym">Faba vulgaris</name>
    <dbReference type="NCBI Taxonomy" id="3906"/>
    <lineage>
        <taxon>Eukaryota</taxon>
        <taxon>Viridiplantae</taxon>
        <taxon>Streptophyta</taxon>
        <taxon>Embryophyta</taxon>
        <taxon>Tracheophyta</taxon>
        <taxon>Spermatophyta</taxon>
        <taxon>Magnoliopsida</taxon>
        <taxon>eudicotyledons</taxon>
        <taxon>Gunneridae</taxon>
        <taxon>Pentapetalae</taxon>
        <taxon>rosids</taxon>
        <taxon>fabids</taxon>
        <taxon>Fabales</taxon>
        <taxon>Fabaceae</taxon>
        <taxon>Papilionoideae</taxon>
        <taxon>50 kb inversion clade</taxon>
        <taxon>NPAAA clade</taxon>
        <taxon>Hologalegina</taxon>
        <taxon>IRL clade</taxon>
        <taxon>Fabeae</taxon>
        <taxon>Vicia</taxon>
    </lineage>
</organism>
<proteinExistence type="predicted"/>
<evidence type="ECO:0000256" key="1">
    <source>
        <dbReference type="SAM" id="MobiDB-lite"/>
    </source>
</evidence>
<keyword evidence="3" id="KW-1185">Reference proteome</keyword>
<evidence type="ECO:0000313" key="3">
    <source>
        <dbReference type="Proteomes" id="UP001157006"/>
    </source>
</evidence>
<dbReference type="Proteomes" id="UP001157006">
    <property type="component" value="Chromosome 4"/>
</dbReference>
<evidence type="ECO:0000313" key="2">
    <source>
        <dbReference type="EMBL" id="CAI8606752.1"/>
    </source>
</evidence>
<feature type="region of interest" description="Disordered" evidence="1">
    <location>
        <begin position="1"/>
        <end position="101"/>
    </location>
</feature>
<protein>
    <submittedName>
        <fullName evidence="2">Uncharacterized protein</fullName>
    </submittedName>
</protein>
<accession>A0AAV1AEH1</accession>
<gene>
    <name evidence="2" type="ORF">VFH_IV005560</name>
</gene>
<dbReference type="AlphaFoldDB" id="A0AAV1AEH1"/>
<reference evidence="2 3" key="1">
    <citation type="submission" date="2023-01" db="EMBL/GenBank/DDBJ databases">
        <authorList>
            <person name="Kreplak J."/>
        </authorList>
    </citation>
    <scope>NUCLEOTIDE SEQUENCE [LARGE SCALE GENOMIC DNA]</scope>
</reference>
<name>A0AAV1AEH1_VICFA</name>